<feature type="domain" description="SGNH hydrolase-type esterase" evidence="1">
    <location>
        <begin position="30"/>
        <end position="190"/>
    </location>
</feature>
<accession>A0ABP9RYI7</accession>
<comment type="caution">
    <text evidence="2">The sequence shown here is derived from an EMBL/GenBank/DDBJ whole genome shotgun (WGS) entry which is preliminary data.</text>
</comment>
<protein>
    <recommendedName>
        <fullName evidence="1">SGNH hydrolase-type esterase domain-containing protein</fullName>
    </recommendedName>
</protein>
<gene>
    <name evidence="2" type="ORF">GCM10023346_03020</name>
</gene>
<keyword evidence="3" id="KW-1185">Reference proteome</keyword>
<dbReference type="Proteomes" id="UP001500200">
    <property type="component" value="Unassembled WGS sequence"/>
</dbReference>
<dbReference type="Gene3D" id="3.40.50.1110">
    <property type="entry name" value="SGNH hydrolase"/>
    <property type="match status" value="1"/>
</dbReference>
<reference evidence="3" key="1">
    <citation type="journal article" date="2019" name="Int. J. Syst. Evol. Microbiol.">
        <title>The Global Catalogue of Microorganisms (GCM) 10K type strain sequencing project: providing services to taxonomists for standard genome sequencing and annotation.</title>
        <authorList>
            <consortium name="The Broad Institute Genomics Platform"/>
            <consortium name="The Broad Institute Genome Sequencing Center for Infectious Disease"/>
            <person name="Wu L."/>
            <person name="Ma J."/>
        </authorList>
    </citation>
    <scope>NUCLEOTIDE SEQUENCE [LARGE SCALE GENOMIC DNA]</scope>
    <source>
        <strain evidence="3">JCM 18514</strain>
    </source>
</reference>
<evidence type="ECO:0000259" key="1">
    <source>
        <dbReference type="Pfam" id="PF13472"/>
    </source>
</evidence>
<dbReference type="SUPFAM" id="SSF52266">
    <property type="entry name" value="SGNH hydrolase"/>
    <property type="match status" value="1"/>
</dbReference>
<dbReference type="InterPro" id="IPR036514">
    <property type="entry name" value="SGNH_hydro_sf"/>
</dbReference>
<dbReference type="Pfam" id="PF13472">
    <property type="entry name" value="Lipase_GDSL_2"/>
    <property type="match status" value="1"/>
</dbReference>
<proteinExistence type="predicted"/>
<dbReference type="EMBL" id="BAABKK010000002">
    <property type="protein sequence ID" value="GAA5189166.1"/>
    <property type="molecule type" value="Genomic_DNA"/>
</dbReference>
<sequence>MGSLYKNPSDNRNEIILGDVRHTAVLIGDSQAQPEGSWPRAALGSIGYKVYTVGRGGTGFVAATSDTGNYIDALQRGDWVLPYGTPPLIVVQGGGNDAARKVSDEQITSNANRLIAALRKRYPLAKIAMIGTLAKGADAGGGRRTQVDTLLGDIAAKAGATFFSVGDWITKYHVEGDLVDGVHLNPAGHAKLGGVLAADMAAAGLRLPPDIAN</sequence>
<dbReference type="InterPro" id="IPR013830">
    <property type="entry name" value="SGNH_hydro"/>
</dbReference>
<dbReference type="CDD" id="cd00229">
    <property type="entry name" value="SGNH_hydrolase"/>
    <property type="match status" value="1"/>
</dbReference>
<organism evidence="2 3">
    <name type="scientific">Arthrobacter gyeryongensis</name>
    <dbReference type="NCBI Taxonomy" id="1650592"/>
    <lineage>
        <taxon>Bacteria</taxon>
        <taxon>Bacillati</taxon>
        <taxon>Actinomycetota</taxon>
        <taxon>Actinomycetes</taxon>
        <taxon>Micrococcales</taxon>
        <taxon>Micrococcaceae</taxon>
        <taxon>Arthrobacter</taxon>
    </lineage>
</organism>
<name>A0ABP9RYI7_9MICC</name>
<evidence type="ECO:0000313" key="2">
    <source>
        <dbReference type="EMBL" id="GAA5189166.1"/>
    </source>
</evidence>
<evidence type="ECO:0000313" key="3">
    <source>
        <dbReference type="Proteomes" id="UP001500200"/>
    </source>
</evidence>